<dbReference type="Pfam" id="PF02817">
    <property type="entry name" value="E3_binding"/>
    <property type="match status" value="1"/>
</dbReference>
<keyword evidence="3 8" id="KW-0808">Transferase</keyword>
<organism evidence="12 13">
    <name type="scientific">Micavibrio aeruginosavorus</name>
    <dbReference type="NCBI Taxonomy" id="349221"/>
    <lineage>
        <taxon>Bacteria</taxon>
        <taxon>Pseudomonadati</taxon>
        <taxon>Bdellovibrionota</taxon>
        <taxon>Bdellovibrionia</taxon>
        <taxon>Bdellovibrionales</taxon>
        <taxon>Pseudobdellovibrionaceae</taxon>
        <taxon>Micavibrio</taxon>
    </lineage>
</organism>
<evidence type="ECO:0000256" key="8">
    <source>
        <dbReference type="RuleBase" id="RU361137"/>
    </source>
</evidence>
<dbReference type="InterPro" id="IPR001078">
    <property type="entry name" value="2-oxoacid_DH_actylTfrase"/>
</dbReference>
<comment type="cofactor">
    <cofactor evidence="8">
        <name>(R)-lipoate</name>
        <dbReference type="ChEBI" id="CHEBI:83088"/>
    </cofactor>
    <text evidence="8">Binds 1 lipoyl cofactor covalently.</text>
</comment>
<comment type="caution">
    <text evidence="12">The sequence shown here is derived from an EMBL/GenBank/DDBJ whole genome shotgun (WGS) entry which is preliminary data.</text>
</comment>
<comment type="subunit">
    <text evidence="2">Forms a 24-polypeptide structural core with octahedral symmetry.</text>
</comment>
<accession>A0A2W5N4K9</accession>
<comment type="similarity">
    <text evidence="1 8">Belongs to the 2-oxoacid dehydrogenase family.</text>
</comment>
<dbReference type="Proteomes" id="UP000249417">
    <property type="component" value="Unassembled WGS sequence"/>
</dbReference>
<evidence type="ECO:0000256" key="2">
    <source>
        <dbReference type="ARBA" id="ARBA00011484"/>
    </source>
</evidence>
<evidence type="ECO:0000259" key="11">
    <source>
        <dbReference type="PROSITE" id="PS51826"/>
    </source>
</evidence>
<evidence type="ECO:0000256" key="3">
    <source>
        <dbReference type="ARBA" id="ARBA00022679"/>
    </source>
</evidence>
<dbReference type="NCBIfam" id="TIGR01349">
    <property type="entry name" value="PDHac_trf_mito"/>
    <property type="match status" value="1"/>
</dbReference>
<dbReference type="InterPro" id="IPR036625">
    <property type="entry name" value="E3-bd_dom_sf"/>
</dbReference>
<dbReference type="EMBL" id="QFQB01000008">
    <property type="protein sequence ID" value="PZQ48044.1"/>
    <property type="molecule type" value="Genomic_DNA"/>
</dbReference>
<evidence type="ECO:0000313" key="13">
    <source>
        <dbReference type="Proteomes" id="UP000249417"/>
    </source>
</evidence>
<dbReference type="CDD" id="cd06849">
    <property type="entry name" value="lipoyl_domain"/>
    <property type="match status" value="1"/>
</dbReference>
<dbReference type="SUPFAM" id="SSF52777">
    <property type="entry name" value="CoA-dependent acyltransferases"/>
    <property type="match status" value="1"/>
</dbReference>
<proteinExistence type="inferred from homology"/>
<feature type="domain" description="Peripheral subunit-binding (PSBD)" evidence="11">
    <location>
        <begin position="131"/>
        <end position="168"/>
    </location>
</feature>
<dbReference type="EC" id="2.3.1.12" evidence="8"/>
<dbReference type="InterPro" id="IPR011053">
    <property type="entry name" value="Single_hybrid_motif"/>
</dbReference>
<dbReference type="GO" id="GO:0045254">
    <property type="term" value="C:pyruvate dehydrogenase complex"/>
    <property type="evidence" value="ECO:0007669"/>
    <property type="project" value="UniProtKB-UniRule"/>
</dbReference>
<keyword evidence="12" id="KW-0670">Pyruvate</keyword>
<dbReference type="FunFam" id="3.30.559.10:FF:000003">
    <property type="entry name" value="Acetyltransferase component of pyruvate dehydrogenase complex"/>
    <property type="match status" value="1"/>
</dbReference>
<dbReference type="GO" id="GO:0006086">
    <property type="term" value="P:pyruvate decarboxylation to acetyl-CoA"/>
    <property type="evidence" value="ECO:0007669"/>
    <property type="project" value="InterPro"/>
</dbReference>
<sequence length="424" mass="44758">MTIKVLMPALSPTMTEGNLAKWHKKEGDTVKAGEVIAEIETDKATMEVEAVDEGRIGKILVPAGTQAVKVNEPIAILLEDGENDNALKEAGKAETPKVAASPAPAPAAAPVASASPAPAQAPAKNMGSRVFATPLAKRLAREANIDLSKIQGSGPRGRIVKADLQSQNLSPKSSPAGRGPDVAPALSADEKVNAFGMIYTEVPVNNIKKITAKRLVESKSTVPHFYLTIECRIDDLLATRKALNEGGKDKLKISVNDFVVKACAMALKAYPAANVSWNEAGIHQYKHSDISVAVATPNGLMTPIVKQAEGKGLAAISSEIKDLAGRARDGKLKPEEFQGGSFTVSNLGMFGIANFQAIINPPQSCILAVGAGIEKPYVENGEIKIGTFMSCTLSTDHRTVDGAVGAEFLQYVKRFIETPASMLL</sequence>
<evidence type="ECO:0000256" key="4">
    <source>
        <dbReference type="ARBA" id="ARBA00022823"/>
    </source>
</evidence>
<evidence type="ECO:0000256" key="7">
    <source>
        <dbReference type="ARBA" id="ARBA00048370"/>
    </source>
</evidence>
<keyword evidence="5 8" id="KW-0012">Acyltransferase</keyword>
<dbReference type="Gene3D" id="2.40.50.100">
    <property type="match status" value="1"/>
</dbReference>
<comment type="function">
    <text evidence="6">The pyruvate dehydrogenase complex catalyzes the overall conversion of pyruvate to acetyl-CoA and CO(2). It contains multiple copies of three enzymatic components: pyruvate dehydrogenase (E1), dihydrolipoamide acetyltransferase (E2) and lipoamide dehydrogenase (E3).</text>
</comment>
<comment type="catalytic activity">
    <reaction evidence="7 8">
        <text>N(6)-[(R)-dihydrolipoyl]-L-lysyl-[protein] + acetyl-CoA = N(6)-[(R)-S(8)-acetyldihydrolipoyl]-L-lysyl-[protein] + CoA</text>
        <dbReference type="Rhea" id="RHEA:17017"/>
        <dbReference type="Rhea" id="RHEA-COMP:10475"/>
        <dbReference type="Rhea" id="RHEA-COMP:10478"/>
        <dbReference type="ChEBI" id="CHEBI:57287"/>
        <dbReference type="ChEBI" id="CHEBI:57288"/>
        <dbReference type="ChEBI" id="CHEBI:83100"/>
        <dbReference type="ChEBI" id="CHEBI:83111"/>
        <dbReference type="EC" id="2.3.1.12"/>
    </reaction>
</comment>
<evidence type="ECO:0000256" key="6">
    <source>
        <dbReference type="ARBA" id="ARBA00025211"/>
    </source>
</evidence>
<feature type="region of interest" description="Disordered" evidence="9">
    <location>
        <begin position="89"/>
        <end position="125"/>
    </location>
</feature>
<name>A0A2W5N4K9_9BACT</name>
<dbReference type="AlphaFoldDB" id="A0A2W5N4K9"/>
<reference evidence="12 13" key="1">
    <citation type="submission" date="2017-08" db="EMBL/GenBank/DDBJ databases">
        <title>Infants hospitalized years apart are colonized by the same room-sourced microbial strains.</title>
        <authorList>
            <person name="Brooks B."/>
            <person name="Olm M.R."/>
            <person name="Firek B.A."/>
            <person name="Baker R."/>
            <person name="Thomas B.C."/>
            <person name="Morowitz M.J."/>
            <person name="Banfield J.F."/>
        </authorList>
    </citation>
    <scope>NUCLEOTIDE SEQUENCE [LARGE SCALE GENOMIC DNA]</scope>
    <source>
        <strain evidence="12">S2_005_002_R2_29</strain>
    </source>
</reference>
<feature type="compositionally biased region" description="Low complexity" evidence="9">
    <location>
        <begin position="99"/>
        <end position="123"/>
    </location>
</feature>
<dbReference type="PROSITE" id="PS50968">
    <property type="entry name" value="BIOTINYL_LIPOYL"/>
    <property type="match status" value="1"/>
</dbReference>
<dbReference type="InterPro" id="IPR004167">
    <property type="entry name" value="PSBD"/>
</dbReference>
<dbReference type="GO" id="GO:0004742">
    <property type="term" value="F:dihydrolipoyllysine-residue acetyltransferase activity"/>
    <property type="evidence" value="ECO:0007669"/>
    <property type="project" value="UniProtKB-UniRule"/>
</dbReference>
<evidence type="ECO:0000256" key="5">
    <source>
        <dbReference type="ARBA" id="ARBA00023315"/>
    </source>
</evidence>
<dbReference type="SUPFAM" id="SSF51230">
    <property type="entry name" value="Single hybrid motif"/>
    <property type="match status" value="1"/>
</dbReference>
<evidence type="ECO:0000256" key="9">
    <source>
        <dbReference type="SAM" id="MobiDB-lite"/>
    </source>
</evidence>
<dbReference type="InterPro" id="IPR006257">
    <property type="entry name" value="LAT1"/>
</dbReference>
<dbReference type="InterPro" id="IPR023213">
    <property type="entry name" value="CAT-like_dom_sf"/>
</dbReference>
<dbReference type="PROSITE" id="PS51826">
    <property type="entry name" value="PSBD"/>
    <property type="match status" value="1"/>
</dbReference>
<dbReference type="PANTHER" id="PTHR23151">
    <property type="entry name" value="DIHYDROLIPOAMIDE ACETYL/SUCCINYL-TRANSFERASE-RELATED"/>
    <property type="match status" value="1"/>
</dbReference>
<gene>
    <name evidence="12" type="ORF">DI551_02335</name>
</gene>
<dbReference type="PANTHER" id="PTHR23151:SF90">
    <property type="entry name" value="DIHYDROLIPOYLLYSINE-RESIDUE ACETYLTRANSFERASE COMPONENT OF PYRUVATE DEHYDROGENASE COMPLEX, MITOCHONDRIAL-RELATED"/>
    <property type="match status" value="1"/>
</dbReference>
<dbReference type="InterPro" id="IPR000089">
    <property type="entry name" value="Biotin_lipoyl"/>
</dbReference>
<protein>
    <recommendedName>
        <fullName evidence="8">Acetyltransferase component of pyruvate dehydrogenase complex</fullName>
        <ecNumber evidence="8">2.3.1.12</ecNumber>
    </recommendedName>
</protein>
<dbReference type="Gene3D" id="3.30.559.10">
    <property type="entry name" value="Chloramphenicol acetyltransferase-like domain"/>
    <property type="match status" value="1"/>
</dbReference>
<feature type="domain" description="Lipoyl-binding" evidence="10">
    <location>
        <begin position="2"/>
        <end position="78"/>
    </location>
</feature>
<dbReference type="Pfam" id="PF00198">
    <property type="entry name" value="2-oxoacid_dh"/>
    <property type="match status" value="1"/>
</dbReference>
<dbReference type="PROSITE" id="PS00189">
    <property type="entry name" value="LIPOYL"/>
    <property type="match status" value="1"/>
</dbReference>
<dbReference type="SUPFAM" id="SSF47005">
    <property type="entry name" value="Peripheral subunit-binding domain of 2-oxo acid dehydrogenase complex"/>
    <property type="match status" value="1"/>
</dbReference>
<dbReference type="InterPro" id="IPR003016">
    <property type="entry name" value="2-oxoA_DH_lipoyl-BS"/>
</dbReference>
<dbReference type="Gene3D" id="4.10.320.10">
    <property type="entry name" value="E3-binding domain"/>
    <property type="match status" value="1"/>
</dbReference>
<evidence type="ECO:0000313" key="12">
    <source>
        <dbReference type="EMBL" id="PZQ48044.1"/>
    </source>
</evidence>
<evidence type="ECO:0000256" key="1">
    <source>
        <dbReference type="ARBA" id="ARBA00007317"/>
    </source>
</evidence>
<keyword evidence="4 8" id="KW-0450">Lipoyl</keyword>
<evidence type="ECO:0000259" key="10">
    <source>
        <dbReference type="PROSITE" id="PS50968"/>
    </source>
</evidence>
<dbReference type="InterPro" id="IPR045257">
    <property type="entry name" value="E2/Pdx1"/>
</dbReference>
<dbReference type="FunFam" id="2.40.50.100:FF:000010">
    <property type="entry name" value="Acetyltransferase component of pyruvate dehydrogenase complex"/>
    <property type="match status" value="1"/>
</dbReference>
<dbReference type="Pfam" id="PF00364">
    <property type="entry name" value="Biotin_lipoyl"/>
    <property type="match status" value="1"/>
</dbReference>